<accession>A0A8H7QK78</accession>
<evidence type="ECO:0000256" key="1">
    <source>
        <dbReference type="SAM" id="MobiDB-lite"/>
    </source>
</evidence>
<protein>
    <submittedName>
        <fullName evidence="2">Uncharacterized protein</fullName>
    </submittedName>
</protein>
<keyword evidence="3" id="KW-1185">Reference proteome</keyword>
<evidence type="ECO:0000313" key="2">
    <source>
        <dbReference type="EMBL" id="KAG2194204.1"/>
    </source>
</evidence>
<dbReference type="EMBL" id="JAEPRC010000601">
    <property type="protein sequence ID" value="KAG2194204.1"/>
    <property type="molecule type" value="Genomic_DNA"/>
</dbReference>
<feature type="compositionally biased region" description="Acidic residues" evidence="1">
    <location>
        <begin position="105"/>
        <end position="114"/>
    </location>
</feature>
<feature type="compositionally biased region" description="Polar residues" evidence="1">
    <location>
        <begin position="91"/>
        <end position="101"/>
    </location>
</feature>
<organism evidence="2 3">
    <name type="scientific">Mucor plumbeus</name>
    <dbReference type="NCBI Taxonomy" id="97098"/>
    <lineage>
        <taxon>Eukaryota</taxon>
        <taxon>Fungi</taxon>
        <taxon>Fungi incertae sedis</taxon>
        <taxon>Mucoromycota</taxon>
        <taxon>Mucoromycotina</taxon>
        <taxon>Mucoromycetes</taxon>
        <taxon>Mucorales</taxon>
        <taxon>Mucorineae</taxon>
        <taxon>Mucoraceae</taxon>
        <taxon>Mucor</taxon>
    </lineage>
</organism>
<comment type="caution">
    <text evidence="2">The sequence shown here is derived from an EMBL/GenBank/DDBJ whole genome shotgun (WGS) entry which is preliminary data.</text>
</comment>
<dbReference type="Proteomes" id="UP000650833">
    <property type="component" value="Unassembled WGS sequence"/>
</dbReference>
<reference evidence="2" key="1">
    <citation type="submission" date="2020-12" db="EMBL/GenBank/DDBJ databases">
        <title>Metabolic potential, ecology and presence of endohyphal bacteria is reflected in genomic diversity of Mucoromycotina.</title>
        <authorList>
            <person name="Muszewska A."/>
            <person name="Okrasinska A."/>
            <person name="Steczkiewicz K."/>
            <person name="Drgas O."/>
            <person name="Orlowska M."/>
            <person name="Perlinska-Lenart U."/>
            <person name="Aleksandrzak-Piekarczyk T."/>
            <person name="Szatraj K."/>
            <person name="Zielenkiewicz U."/>
            <person name="Pilsyk S."/>
            <person name="Malc E."/>
            <person name="Mieczkowski P."/>
            <person name="Kruszewska J.S."/>
            <person name="Biernat P."/>
            <person name="Pawlowska J."/>
        </authorList>
    </citation>
    <scope>NUCLEOTIDE SEQUENCE</scope>
    <source>
        <strain evidence="2">CBS 226.32</strain>
    </source>
</reference>
<feature type="region of interest" description="Disordered" evidence="1">
    <location>
        <begin position="91"/>
        <end position="114"/>
    </location>
</feature>
<evidence type="ECO:0000313" key="3">
    <source>
        <dbReference type="Proteomes" id="UP000650833"/>
    </source>
</evidence>
<dbReference type="AlphaFoldDB" id="A0A8H7QK78"/>
<sequence>MSQRLKITIDRIESTTFQSTDAAAAAAAAPFKNYLDEELLFNNENMKSYSECDYVMNLWSSLLEKVFRKSGVIPHWGDTKFNYLASLSNGIPNSDDSSSVGINDDSVEDNDTDK</sequence>
<proteinExistence type="predicted"/>
<gene>
    <name evidence="2" type="ORF">INT46_006720</name>
</gene>
<name>A0A8H7QK78_9FUNG</name>
<dbReference type="OrthoDB" id="2276011at2759"/>